<dbReference type="InterPro" id="IPR037523">
    <property type="entry name" value="VOC_core"/>
</dbReference>
<dbReference type="Gene3D" id="3.10.180.10">
    <property type="entry name" value="2,3-Dihydroxybiphenyl 1,2-Dioxygenase, domain 1"/>
    <property type="match status" value="2"/>
</dbReference>
<keyword evidence="2" id="KW-0223">Dioxygenase</keyword>
<evidence type="ECO:0000313" key="2">
    <source>
        <dbReference type="EMBL" id="QBQ16258.1"/>
    </source>
</evidence>
<feature type="domain" description="VOC" evidence="1">
    <location>
        <begin position="15"/>
        <end position="131"/>
    </location>
</feature>
<gene>
    <name evidence="2" type="ORF">AHTJR_08185</name>
</gene>
<dbReference type="CDD" id="cd07237">
    <property type="entry name" value="BphC1-RGP6_C_like"/>
    <property type="match status" value="1"/>
</dbReference>
<dbReference type="PROSITE" id="PS51819">
    <property type="entry name" value="VOC"/>
    <property type="match status" value="2"/>
</dbReference>
<dbReference type="InterPro" id="IPR029068">
    <property type="entry name" value="Glyas_Bleomycin-R_OHBP_Dase"/>
</dbReference>
<name>A0A4P7B5K6_ACIHA</name>
<dbReference type="InterPro" id="IPR004360">
    <property type="entry name" value="Glyas_Fos-R_dOase_dom"/>
</dbReference>
<organism evidence="2 3">
    <name type="scientific">Acinetobacter haemolyticus</name>
    <dbReference type="NCBI Taxonomy" id="29430"/>
    <lineage>
        <taxon>Bacteria</taxon>
        <taxon>Pseudomonadati</taxon>
        <taxon>Pseudomonadota</taxon>
        <taxon>Gammaproteobacteria</taxon>
        <taxon>Moraxellales</taxon>
        <taxon>Moraxellaceae</taxon>
        <taxon>Acinetobacter</taxon>
    </lineage>
</organism>
<feature type="domain" description="VOC" evidence="1">
    <location>
        <begin position="152"/>
        <end position="279"/>
    </location>
</feature>
<dbReference type="EMBL" id="CP038009">
    <property type="protein sequence ID" value="QBQ16258.1"/>
    <property type="molecule type" value="Genomic_DNA"/>
</dbReference>
<keyword evidence="2" id="KW-0560">Oxidoreductase</keyword>
<evidence type="ECO:0000313" key="3">
    <source>
        <dbReference type="Proteomes" id="UP000294395"/>
    </source>
</evidence>
<protein>
    <submittedName>
        <fullName evidence="2">Extradiol ring-cleavage dioxygenase</fullName>
    </submittedName>
</protein>
<dbReference type="Pfam" id="PF22632">
    <property type="entry name" value="BphC_D1"/>
    <property type="match status" value="1"/>
</dbReference>
<dbReference type="Proteomes" id="UP000294395">
    <property type="component" value="Chromosome"/>
</dbReference>
<dbReference type="Pfam" id="PF00903">
    <property type="entry name" value="Glyoxalase"/>
    <property type="match status" value="1"/>
</dbReference>
<dbReference type="GO" id="GO:0051213">
    <property type="term" value="F:dioxygenase activity"/>
    <property type="evidence" value="ECO:0007669"/>
    <property type="project" value="UniProtKB-KW"/>
</dbReference>
<dbReference type="AlphaFoldDB" id="A0A4P7B5K6"/>
<reference evidence="2 3" key="1">
    <citation type="submission" date="2019-03" db="EMBL/GenBank/DDBJ databases">
        <title>Complete genome sequence of two outbreak-associated Acinetobacter haemolyticus strains.</title>
        <authorList>
            <person name="Bai L."/>
            <person name="Zhang S.-C."/>
            <person name="Deng Y."/>
            <person name="Song C.-C."/>
            <person name="Kang G.-B."/>
            <person name="Dong Y."/>
            <person name="Wang Y."/>
            <person name="Gao F."/>
            <person name="Huang H."/>
        </authorList>
    </citation>
    <scope>NUCLEOTIDE SEQUENCE [LARGE SCALE GENOMIC DNA]</scope>
    <source>
        <strain evidence="2 3">TJR01</strain>
    </source>
</reference>
<proteinExistence type="predicted"/>
<dbReference type="SUPFAM" id="SSF54593">
    <property type="entry name" value="Glyoxalase/Bleomycin resistance protein/Dihydroxybiphenyl dioxygenase"/>
    <property type="match status" value="2"/>
</dbReference>
<evidence type="ECO:0000259" key="1">
    <source>
        <dbReference type="PROSITE" id="PS51819"/>
    </source>
</evidence>
<sequence length="334" mass="37778">MNSATVDQDIFGSVRMGYAVIESNKLNEWKTFLQQGLGLHFNADEKLINELSFRMDDHAKRLIIQKGGAEDFIALGWQVKDQKTIDIILGRLAERDIAVEKSTLAEAEQRGVKQFWRILGPKKQNIELFVEAKLSDESLNMLSSGFVTGEGGMGHVAITSRKPVKMQRFWQEIFDARVSDFIEQVISGVTLDITFLRLNERHHSVAIATTREVALDPIRTKVQHMNLQGASLDDLSNAFQRCKQLGYEMAHEIGQHPNDKELSFYVIGPSGFEIELGWAPLVVDEKTWQTTKYFAISSWGHKPENPSKIYMLSTNLSNLKQGISTVIHPEYSPI</sequence>
<dbReference type="RefSeq" id="WP_134252324.1">
    <property type="nucleotide sequence ID" value="NZ_CP038009.1"/>
</dbReference>
<accession>A0A4P7B5K6</accession>